<proteinExistence type="predicted"/>
<reference evidence="1 2" key="1">
    <citation type="submission" date="2015-08" db="EMBL/GenBank/DDBJ databases">
        <title>Next Generation Sequencing and Analysis of the Genome of Puccinia sorghi L Schw, the Causal Agent of Maize Common Rust.</title>
        <authorList>
            <person name="Rochi L."/>
            <person name="Burguener G."/>
            <person name="Darino M."/>
            <person name="Turjanski A."/>
            <person name="Kreff E."/>
            <person name="Dieguez M.J."/>
            <person name="Sacco F."/>
        </authorList>
    </citation>
    <scope>NUCLEOTIDE SEQUENCE [LARGE SCALE GENOMIC DNA]</scope>
    <source>
        <strain evidence="1 2">RO10H11247</strain>
    </source>
</reference>
<dbReference type="EMBL" id="LAVV01006460">
    <property type="protein sequence ID" value="KNZ59794.1"/>
    <property type="molecule type" value="Genomic_DNA"/>
</dbReference>
<organism evidence="1 2">
    <name type="scientific">Puccinia sorghi</name>
    <dbReference type="NCBI Taxonomy" id="27349"/>
    <lineage>
        <taxon>Eukaryota</taxon>
        <taxon>Fungi</taxon>
        <taxon>Dikarya</taxon>
        <taxon>Basidiomycota</taxon>
        <taxon>Pucciniomycotina</taxon>
        <taxon>Pucciniomycetes</taxon>
        <taxon>Pucciniales</taxon>
        <taxon>Pucciniaceae</taxon>
        <taxon>Puccinia</taxon>
    </lineage>
</organism>
<protein>
    <submittedName>
        <fullName evidence="1">Uncharacterized protein</fullName>
    </submittedName>
</protein>
<dbReference type="STRING" id="27349.A0A0L6VGD3"/>
<accession>A0A0L6VGD3</accession>
<dbReference type="VEuPathDB" id="FungiDB:VP01_1660g6"/>
<evidence type="ECO:0000313" key="2">
    <source>
        <dbReference type="Proteomes" id="UP000037035"/>
    </source>
</evidence>
<dbReference type="Proteomes" id="UP000037035">
    <property type="component" value="Unassembled WGS sequence"/>
</dbReference>
<evidence type="ECO:0000313" key="1">
    <source>
        <dbReference type="EMBL" id="KNZ59794.1"/>
    </source>
</evidence>
<dbReference type="OrthoDB" id="3036896at2759"/>
<sequence length="155" mass="17745">MYKAVVKASSAESSSRLGNQMQRPKKDKYQCCLSQTRLLLGKGNFDERKMMVYNHPMIQGLRLIKGFCKGVLLGKDVVAEFPSLYKLPHSVWNSHILCIQFDFATHLTRHQFSLTVVLILSHRPSICRNPFCALQLFYQGSPLKVKDELPLSKEM</sequence>
<name>A0A0L6VGD3_9BASI</name>
<dbReference type="AlphaFoldDB" id="A0A0L6VGD3"/>
<gene>
    <name evidence="1" type="ORF">VP01_1660g6</name>
</gene>
<keyword evidence="2" id="KW-1185">Reference proteome</keyword>
<comment type="caution">
    <text evidence="1">The sequence shown here is derived from an EMBL/GenBank/DDBJ whole genome shotgun (WGS) entry which is preliminary data.</text>
</comment>